<reference evidence="2 3" key="1">
    <citation type="journal article" date="2011" name="Genome Biol. Evol.">
        <title>Integration of the genetic map and genome assembly of fugu facilitates insights into distinct features of genome evolution in teleosts and mammals.</title>
        <authorList>
            <person name="Kai W."/>
            <person name="Kikuchi K."/>
            <person name="Tohari S."/>
            <person name="Chew A.K."/>
            <person name="Tay A."/>
            <person name="Fujiwara A."/>
            <person name="Hosoya S."/>
            <person name="Suetake H."/>
            <person name="Naruse K."/>
            <person name="Brenner S."/>
            <person name="Suzuki Y."/>
            <person name="Venkatesh B."/>
        </authorList>
    </citation>
    <scope>NUCLEOTIDE SEQUENCE [LARGE SCALE GENOMIC DNA]</scope>
</reference>
<evidence type="ECO:0000313" key="3">
    <source>
        <dbReference type="Proteomes" id="UP000005226"/>
    </source>
</evidence>
<name>A0A674N0W5_TAKRU</name>
<dbReference type="Proteomes" id="UP000005226">
    <property type="component" value="Chromosome 8"/>
</dbReference>
<organism evidence="2 3">
    <name type="scientific">Takifugu rubripes</name>
    <name type="common">Japanese pufferfish</name>
    <name type="synonym">Fugu rubripes</name>
    <dbReference type="NCBI Taxonomy" id="31033"/>
    <lineage>
        <taxon>Eukaryota</taxon>
        <taxon>Metazoa</taxon>
        <taxon>Chordata</taxon>
        <taxon>Craniata</taxon>
        <taxon>Vertebrata</taxon>
        <taxon>Euteleostomi</taxon>
        <taxon>Actinopterygii</taxon>
        <taxon>Neopterygii</taxon>
        <taxon>Teleostei</taxon>
        <taxon>Neoteleostei</taxon>
        <taxon>Acanthomorphata</taxon>
        <taxon>Eupercaria</taxon>
        <taxon>Tetraodontiformes</taxon>
        <taxon>Tetradontoidea</taxon>
        <taxon>Tetraodontidae</taxon>
        <taxon>Takifugu</taxon>
    </lineage>
</organism>
<feature type="region of interest" description="Disordered" evidence="1">
    <location>
        <begin position="1"/>
        <end position="55"/>
    </location>
</feature>
<reference evidence="2" key="2">
    <citation type="submission" date="2025-08" db="UniProtKB">
        <authorList>
            <consortium name="Ensembl"/>
        </authorList>
    </citation>
    <scope>IDENTIFICATION</scope>
</reference>
<sequence>MEGSEAERAAATGRGNKWRLGAEEKNPSRMSPVRAARDSSPSPSQSFLTNNYSGGNRNVREGAKALSSLTVIRDDTCFITLRDPGKLRERSLGKAGREEACANLQVNKVLAARLKESCYTNWFVDVRVVRPHVSGQLRAAAPNFSPPLIPAATKTNQEEIPCGLVRKKAH</sequence>
<feature type="compositionally biased region" description="Polar residues" evidence="1">
    <location>
        <begin position="39"/>
        <end position="55"/>
    </location>
</feature>
<keyword evidence="3" id="KW-1185">Reference proteome</keyword>
<accession>A0A674N0W5</accession>
<protein>
    <submittedName>
        <fullName evidence="2">Uncharacterized protein</fullName>
    </submittedName>
</protein>
<dbReference type="Ensembl" id="ENSTRUT00000086938.1">
    <property type="protein sequence ID" value="ENSTRUP00000066892.1"/>
    <property type="gene ID" value="ENSTRUG00000031970.1"/>
</dbReference>
<dbReference type="InParanoid" id="A0A674N0W5"/>
<evidence type="ECO:0000313" key="2">
    <source>
        <dbReference type="Ensembl" id="ENSTRUP00000066892.1"/>
    </source>
</evidence>
<reference evidence="2" key="3">
    <citation type="submission" date="2025-09" db="UniProtKB">
        <authorList>
            <consortium name="Ensembl"/>
        </authorList>
    </citation>
    <scope>IDENTIFICATION</scope>
</reference>
<evidence type="ECO:0000256" key="1">
    <source>
        <dbReference type="SAM" id="MobiDB-lite"/>
    </source>
</evidence>
<dbReference type="AlphaFoldDB" id="A0A674N0W5"/>
<proteinExistence type="predicted"/>